<keyword evidence="8" id="KW-0472">Membrane</keyword>
<dbReference type="GO" id="GO:2001244">
    <property type="term" value="P:positive regulation of intrinsic apoptotic signaling pathway"/>
    <property type="evidence" value="ECO:0007669"/>
    <property type="project" value="TreeGrafter"/>
</dbReference>
<dbReference type="OrthoDB" id="9941774at2759"/>
<keyword evidence="5" id="KW-0053">Apoptosis</keyword>
<evidence type="ECO:0000256" key="2">
    <source>
        <dbReference type="ARBA" id="ARBA00004496"/>
    </source>
</evidence>
<comment type="subcellular location">
    <subcellularLocation>
        <location evidence="2">Cytoplasm</location>
    </subcellularLocation>
    <subcellularLocation>
        <location evidence="1">Mitochondrion outer membrane</location>
    </subcellularLocation>
</comment>
<sequence>MEASGNAASRQKNSLILLSFFEQQGNQNDKLKDELRQLNNELKPFRDINDYDSDIQTDGHPCSTSNRLYTGELEHHIEFRGNDHENEQVRQIAAELIDIADRFDNLVLTRSAENLNRRLQSHGGKEWGAYLSEEVKRLLHGMPDFHQYSQDFVLMALTFTLVKKVCEHTPSLLQRLFSTAVDFVTTHS</sequence>
<dbReference type="Proteomes" id="UP000504632">
    <property type="component" value="Chromosome 2"/>
</dbReference>
<accession>A0A6J2UQ29</accession>
<dbReference type="GO" id="GO:0008637">
    <property type="term" value="P:apoptotic mitochondrial changes"/>
    <property type="evidence" value="ECO:0007669"/>
    <property type="project" value="TreeGrafter"/>
</dbReference>
<keyword evidence="4" id="KW-0963">Cytoplasm</keyword>
<protein>
    <recommendedName>
        <fullName evidence="3">BH3-interacting domain death agonist</fullName>
    </recommendedName>
</protein>
<dbReference type="CTD" id="559425"/>
<keyword evidence="6" id="KW-1000">Mitochondrion outer membrane</keyword>
<dbReference type="Gene3D" id="1.10.437.10">
    <property type="entry name" value="Blc2-like"/>
    <property type="match status" value="1"/>
</dbReference>
<evidence type="ECO:0000256" key="4">
    <source>
        <dbReference type="ARBA" id="ARBA00022490"/>
    </source>
</evidence>
<keyword evidence="7" id="KW-0496">Mitochondrion</keyword>
<dbReference type="InParanoid" id="A0A6J2UQ29"/>
<dbReference type="InterPro" id="IPR010479">
    <property type="entry name" value="BID"/>
</dbReference>
<dbReference type="GO" id="GO:2001238">
    <property type="term" value="P:positive regulation of extrinsic apoptotic signaling pathway"/>
    <property type="evidence" value="ECO:0007669"/>
    <property type="project" value="TreeGrafter"/>
</dbReference>
<evidence type="ECO:0000313" key="11">
    <source>
        <dbReference type="RefSeq" id="XP_030621181.1"/>
    </source>
</evidence>
<dbReference type="Pfam" id="PF06393">
    <property type="entry name" value="BID"/>
    <property type="match status" value="1"/>
</dbReference>
<dbReference type="PANTHER" id="PTHR35447">
    <property type="entry name" value="BH3-INTERACTING DOMAIN DEATH AGONIST"/>
    <property type="match status" value="1"/>
</dbReference>
<evidence type="ECO:0000313" key="10">
    <source>
        <dbReference type="Proteomes" id="UP000504632"/>
    </source>
</evidence>
<dbReference type="GO" id="GO:0005741">
    <property type="term" value="C:mitochondrial outer membrane"/>
    <property type="evidence" value="ECO:0007669"/>
    <property type="project" value="UniProtKB-SubCell"/>
</dbReference>
<organism evidence="10 11">
    <name type="scientific">Chanos chanos</name>
    <name type="common">Milkfish</name>
    <name type="synonym">Mugil chanos</name>
    <dbReference type="NCBI Taxonomy" id="29144"/>
    <lineage>
        <taxon>Eukaryota</taxon>
        <taxon>Metazoa</taxon>
        <taxon>Chordata</taxon>
        <taxon>Craniata</taxon>
        <taxon>Vertebrata</taxon>
        <taxon>Euteleostomi</taxon>
        <taxon>Actinopterygii</taxon>
        <taxon>Neopterygii</taxon>
        <taxon>Teleostei</taxon>
        <taxon>Ostariophysi</taxon>
        <taxon>Gonorynchiformes</taxon>
        <taxon>Chanidae</taxon>
        <taxon>Chanos</taxon>
    </lineage>
</organism>
<evidence type="ECO:0000256" key="5">
    <source>
        <dbReference type="ARBA" id="ARBA00022703"/>
    </source>
</evidence>
<keyword evidence="10" id="KW-1185">Reference proteome</keyword>
<dbReference type="InterPro" id="IPR036834">
    <property type="entry name" value="Bcl-2-like_sf"/>
</dbReference>
<dbReference type="GeneID" id="115804828"/>
<gene>
    <name evidence="11" type="primary">bida</name>
</gene>
<evidence type="ECO:0000256" key="6">
    <source>
        <dbReference type="ARBA" id="ARBA00022787"/>
    </source>
</evidence>
<dbReference type="AlphaFoldDB" id="A0A6J2UQ29"/>
<evidence type="ECO:0000256" key="9">
    <source>
        <dbReference type="SAM" id="Coils"/>
    </source>
</evidence>
<dbReference type="RefSeq" id="XP_030621181.1">
    <property type="nucleotide sequence ID" value="XM_030765321.1"/>
</dbReference>
<dbReference type="GO" id="GO:0090200">
    <property type="term" value="P:positive regulation of release of cytochrome c from mitochondria"/>
    <property type="evidence" value="ECO:0007669"/>
    <property type="project" value="TreeGrafter"/>
</dbReference>
<proteinExistence type="predicted"/>
<feature type="coiled-coil region" evidence="9">
    <location>
        <begin position="21"/>
        <end position="48"/>
    </location>
</feature>
<evidence type="ECO:0000256" key="1">
    <source>
        <dbReference type="ARBA" id="ARBA00004294"/>
    </source>
</evidence>
<evidence type="ECO:0000256" key="8">
    <source>
        <dbReference type="ARBA" id="ARBA00023136"/>
    </source>
</evidence>
<dbReference type="GO" id="GO:0005829">
    <property type="term" value="C:cytosol"/>
    <property type="evidence" value="ECO:0007669"/>
    <property type="project" value="TreeGrafter"/>
</dbReference>
<reference evidence="11" key="1">
    <citation type="submission" date="2025-08" db="UniProtKB">
        <authorList>
            <consortium name="RefSeq"/>
        </authorList>
    </citation>
    <scope>IDENTIFICATION</scope>
</reference>
<dbReference type="PANTHER" id="PTHR35447:SF1">
    <property type="entry name" value="BH3-INTERACTING DOMAIN DEATH AGONIST"/>
    <property type="match status" value="1"/>
</dbReference>
<evidence type="ECO:0000256" key="3">
    <source>
        <dbReference type="ARBA" id="ARBA00015802"/>
    </source>
</evidence>
<name>A0A6J2UQ29_CHACN</name>
<dbReference type="SUPFAM" id="SSF56854">
    <property type="entry name" value="Bcl-2 inhibitors of programmed cell death"/>
    <property type="match status" value="1"/>
</dbReference>
<evidence type="ECO:0000256" key="7">
    <source>
        <dbReference type="ARBA" id="ARBA00023128"/>
    </source>
</evidence>
<keyword evidence="9" id="KW-0175">Coiled coil</keyword>